<reference evidence="2 3" key="1">
    <citation type="submission" date="2018-06" db="EMBL/GenBank/DDBJ databases">
        <title>Genomic Encyclopedia of Type Strains, Phase IV (KMG-IV): sequencing the most valuable type-strain genomes for metagenomic binning, comparative biology and taxonomic classification.</title>
        <authorList>
            <person name="Goeker M."/>
        </authorList>
    </citation>
    <scope>NUCLEOTIDE SEQUENCE [LARGE SCALE GENOMIC DNA]</scope>
    <source>
        <strain evidence="2 3">DSM 25532</strain>
    </source>
</reference>
<dbReference type="OrthoDB" id="194188at2"/>
<protein>
    <submittedName>
        <fullName evidence="2">Uncharacterized protein</fullName>
    </submittedName>
</protein>
<comment type="caution">
    <text evidence="2">The sequence shown here is derived from an EMBL/GenBank/DDBJ whole genome shotgun (WGS) entry which is preliminary data.</text>
</comment>
<dbReference type="EMBL" id="QNRR01000014">
    <property type="protein sequence ID" value="RBP37388.1"/>
    <property type="molecule type" value="Genomic_DNA"/>
</dbReference>
<dbReference type="RefSeq" id="WP_113961611.1">
    <property type="nucleotide sequence ID" value="NZ_QNRR01000014.1"/>
</dbReference>
<name>A0A366H5P4_9BACT</name>
<dbReference type="AlphaFoldDB" id="A0A366H5P4"/>
<organism evidence="2 3">
    <name type="scientific">Roseimicrobium gellanilyticum</name>
    <dbReference type="NCBI Taxonomy" id="748857"/>
    <lineage>
        <taxon>Bacteria</taxon>
        <taxon>Pseudomonadati</taxon>
        <taxon>Verrucomicrobiota</taxon>
        <taxon>Verrucomicrobiia</taxon>
        <taxon>Verrucomicrobiales</taxon>
        <taxon>Verrucomicrobiaceae</taxon>
        <taxon>Roseimicrobium</taxon>
    </lineage>
</organism>
<keyword evidence="3" id="KW-1185">Reference proteome</keyword>
<sequence length="273" mass="29543">MKMRTTIATLLGTVLLSEAALHAQQEYVPDVPSVAAPVQAGPGHDAVKYTLLKPNDKTSEAVREMDRNPFGRSDVEIQVQNQKGTNEENQVRDVLAKLRVVGVSPGPSGLRVMLGDMVLEAGQIVPQVLPEQTISLRVASISHDAINLVWVEAKPTGLPPRALTIPVDIRPSVRVRLMGQPTAKNQWEKNSQDKNGAPVTRQFPATAQTPAFNENYMVNTENVPKALPVEDESPTSPATLPAALIPAAEKPSSEWDQAMKLLQKLVPAPSQNP</sequence>
<gene>
    <name evidence="2" type="ORF">DES53_114126</name>
</gene>
<feature type="signal peptide" evidence="1">
    <location>
        <begin position="1"/>
        <end position="23"/>
    </location>
</feature>
<feature type="chain" id="PRO_5016833889" evidence="1">
    <location>
        <begin position="24"/>
        <end position="273"/>
    </location>
</feature>
<keyword evidence="1" id="KW-0732">Signal</keyword>
<evidence type="ECO:0000313" key="3">
    <source>
        <dbReference type="Proteomes" id="UP000253426"/>
    </source>
</evidence>
<proteinExistence type="predicted"/>
<accession>A0A366H5P4</accession>
<evidence type="ECO:0000256" key="1">
    <source>
        <dbReference type="SAM" id="SignalP"/>
    </source>
</evidence>
<dbReference type="Proteomes" id="UP000253426">
    <property type="component" value="Unassembled WGS sequence"/>
</dbReference>
<evidence type="ECO:0000313" key="2">
    <source>
        <dbReference type="EMBL" id="RBP37388.1"/>
    </source>
</evidence>